<evidence type="ECO:0008006" key="4">
    <source>
        <dbReference type="Google" id="ProtNLM"/>
    </source>
</evidence>
<dbReference type="Gene3D" id="3.40.50.12090">
    <property type="match status" value="2"/>
</dbReference>
<feature type="chain" id="PRO_5046856238" description="Cell wall binding repeat 2" evidence="1">
    <location>
        <begin position="29"/>
        <end position="830"/>
    </location>
</feature>
<evidence type="ECO:0000313" key="2">
    <source>
        <dbReference type="EMBL" id="MBC2576194.1"/>
    </source>
</evidence>
<feature type="signal peptide" evidence="1">
    <location>
        <begin position="1"/>
        <end position="28"/>
    </location>
</feature>
<reference evidence="2 3" key="1">
    <citation type="submission" date="2020-05" db="EMBL/GenBank/DDBJ databases">
        <title>Draft genome of xy-202 and genomic insight in genome of the genus Peptostreptococcus.</title>
        <authorList>
            <person name="Zhang Z."/>
        </authorList>
    </citation>
    <scope>NUCLEOTIDE SEQUENCE [LARGE SCALE GENOMIC DNA]</scope>
    <source>
        <strain evidence="2 3">DSM 27025</strain>
    </source>
</reference>
<evidence type="ECO:0000313" key="3">
    <source>
        <dbReference type="Proteomes" id="UP000713904"/>
    </source>
</evidence>
<proteinExistence type="predicted"/>
<dbReference type="RefSeq" id="WP_185624214.1">
    <property type="nucleotide sequence ID" value="NZ_JABGBW010000003.1"/>
</dbReference>
<dbReference type="Pfam" id="PF04122">
    <property type="entry name" value="CW_binding_2"/>
    <property type="match status" value="3"/>
</dbReference>
<dbReference type="PANTHER" id="PTHR30032">
    <property type="entry name" value="N-ACETYLMURAMOYL-L-ALANINE AMIDASE-RELATED"/>
    <property type="match status" value="1"/>
</dbReference>
<gene>
    <name evidence="2" type="ORF">HLB29_05795</name>
</gene>
<keyword evidence="3" id="KW-1185">Reference proteome</keyword>
<name>A0ABR6TLC0_9FIRM</name>
<organism evidence="2 3">
    <name type="scientific">Peptostreptococcus canis</name>
    <dbReference type="NCBI Taxonomy" id="1159213"/>
    <lineage>
        <taxon>Bacteria</taxon>
        <taxon>Bacillati</taxon>
        <taxon>Bacillota</taxon>
        <taxon>Clostridia</taxon>
        <taxon>Peptostreptococcales</taxon>
        <taxon>Peptostreptococcaceae</taxon>
        <taxon>Peptostreptococcus</taxon>
    </lineage>
</organism>
<evidence type="ECO:0000256" key="1">
    <source>
        <dbReference type="SAM" id="SignalP"/>
    </source>
</evidence>
<dbReference type="PANTHER" id="PTHR30032:SF4">
    <property type="entry name" value="AMIDASE ENHANCER"/>
    <property type="match status" value="1"/>
</dbReference>
<protein>
    <recommendedName>
        <fullName evidence="4">Cell wall binding repeat 2</fullName>
    </recommendedName>
</protein>
<keyword evidence="1" id="KW-0732">Signal</keyword>
<sequence length="830" mass="90994">MKKKSKKIVSISLALMLSISYSSTILYAENNVFDTEVVESTVNLEMFSEENKYNGTVEFMNQWTGESSKRVNTTRNFTVATDKLGNPESNPGLFRGAAKIFLGWSDKEPVNNGELADGARLFSTEDTIATVFPNGIPENAKLYGVYFSLNDPEKPIPGDNFGLGFALLSGINKIKINNNKIAINPDMEGNDILPDTKTVELKKEANEDITILDEYSKKDDVDHINEVVLKAQFEMDNTTAMLVYKNPWVGYAGHVLTSGYNANKKDGGNFKTSDRDAGYTYVDLEVNLDPQFTVPEKLYLEFKGYSWRPLYVFGENKILLNVLNPADDTNLGNNKDSFNTLINNVNPKVKFGVETKGNHKLTIRTIIRHDDENGVKERIEESSITPEPNGTIAEKILENMTLRTLTTKEIKAIAPAKSKVDINKSVIRIDDSVAKTLADTDGVNKIPVIGIIRGMAVADAGKVSFLTLKKTNKIDEVSSNTLSIGYKLKKVSPGGGGSDTPKPKPEIPDRIDGKDRVETAVEVSKELYPNGAKAVILANKDKFSDVLTAVPFSVQINAPILYTNIVDLPEITSKEIQRLGPTHVYINGGTSSVSKEIEENLKKKGYVLHRFNGVDRYDTARLIADRIRSAGNKNVVEIASGEVFPDALSMSMLAVKHNAPILLSKKNDLTNITRRTLDAWDIETIYIAGGKSTISGKIENELRSGFKLDINKKVIGNGTFGKYDGKFSGAKNGTRYGGVNRYETSAIIAKAAIPDATLGIVTSGEIFADALIAGPYAGKHKAPILLTHKNSVPKSVENYIKLAKITKFKAIGGISTLSEYVLTYLSGIKK</sequence>
<dbReference type="Proteomes" id="UP000713904">
    <property type="component" value="Unassembled WGS sequence"/>
</dbReference>
<dbReference type="EMBL" id="JABGBW010000003">
    <property type="protein sequence ID" value="MBC2576194.1"/>
    <property type="molecule type" value="Genomic_DNA"/>
</dbReference>
<comment type="caution">
    <text evidence="2">The sequence shown here is derived from an EMBL/GenBank/DDBJ whole genome shotgun (WGS) entry which is preliminary data.</text>
</comment>
<accession>A0ABR6TLC0</accession>
<dbReference type="InterPro" id="IPR007253">
    <property type="entry name" value="Cell_wall-bd_2"/>
</dbReference>
<dbReference type="InterPro" id="IPR051922">
    <property type="entry name" value="Bact_Sporulation_Assoc"/>
</dbReference>